<evidence type="ECO:0000313" key="5">
    <source>
        <dbReference type="Proteomes" id="UP001325680"/>
    </source>
</evidence>
<dbReference type="PIRSF" id="PIRSF018266">
    <property type="entry name" value="FecR"/>
    <property type="match status" value="1"/>
</dbReference>
<keyword evidence="1" id="KW-0812">Transmembrane</keyword>
<dbReference type="RefSeq" id="WP_114789121.1">
    <property type="nucleotide sequence ID" value="NZ_CP139960.1"/>
</dbReference>
<feature type="domain" description="Protein FecR C-terminal" evidence="3">
    <location>
        <begin position="282"/>
        <end position="344"/>
    </location>
</feature>
<dbReference type="EMBL" id="CP139960">
    <property type="protein sequence ID" value="WQD39701.1"/>
    <property type="molecule type" value="Genomic_DNA"/>
</dbReference>
<dbReference type="Pfam" id="PF16344">
    <property type="entry name" value="FecR_C"/>
    <property type="match status" value="1"/>
</dbReference>
<keyword evidence="5" id="KW-1185">Reference proteome</keyword>
<dbReference type="InterPro" id="IPR006860">
    <property type="entry name" value="FecR"/>
</dbReference>
<protein>
    <submittedName>
        <fullName evidence="4">DUF4974 domain-containing protein</fullName>
    </submittedName>
</protein>
<accession>A0ABZ0WC12</accession>
<gene>
    <name evidence="4" type="ORF">U0035_06010</name>
</gene>
<evidence type="ECO:0000256" key="1">
    <source>
        <dbReference type="SAM" id="Phobius"/>
    </source>
</evidence>
<organism evidence="4 5">
    <name type="scientific">Niabella yanshanensis</name>
    <dbReference type="NCBI Taxonomy" id="577386"/>
    <lineage>
        <taxon>Bacteria</taxon>
        <taxon>Pseudomonadati</taxon>
        <taxon>Bacteroidota</taxon>
        <taxon>Chitinophagia</taxon>
        <taxon>Chitinophagales</taxon>
        <taxon>Chitinophagaceae</taxon>
        <taxon>Niabella</taxon>
    </lineage>
</organism>
<keyword evidence="1" id="KW-0472">Membrane</keyword>
<dbReference type="InterPro" id="IPR032508">
    <property type="entry name" value="FecR_C"/>
</dbReference>
<dbReference type="PANTHER" id="PTHR30273:SF2">
    <property type="entry name" value="PROTEIN FECR"/>
    <property type="match status" value="1"/>
</dbReference>
<keyword evidence="1" id="KW-1133">Transmembrane helix</keyword>
<dbReference type="Gene3D" id="3.55.50.30">
    <property type="match status" value="1"/>
</dbReference>
<dbReference type="Proteomes" id="UP001325680">
    <property type="component" value="Chromosome"/>
</dbReference>
<reference evidence="4 5" key="1">
    <citation type="submission" date="2023-12" db="EMBL/GenBank/DDBJ databases">
        <title>Genome sequencing and assembly of bacterial species from a model synthetic community.</title>
        <authorList>
            <person name="Hogle S.L."/>
        </authorList>
    </citation>
    <scope>NUCLEOTIDE SEQUENCE [LARGE SCALE GENOMIC DNA]</scope>
    <source>
        <strain evidence="4 5">HAMBI_3031</strain>
    </source>
</reference>
<name>A0ABZ0WC12_9BACT</name>
<feature type="domain" description="FecR protein" evidence="2">
    <location>
        <begin position="126"/>
        <end position="217"/>
    </location>
</feature>
<evidence type="ECO:0000259" key="2">
    <source>
        <dbReference type="Pfam" id="PF04773"/>
    </source>
</evidence>
<proteinExistence type="predicted"/>
<evidence type="ECO:0000313" key="4">
    <source>
        <dbReference type="EMBL" id="WQD39701.1"/>
    </source>
</evidence>
<feature type="transmembrane region" description="Helical" evidence="1">
    <location>
        <begin position="75"/>
        <end position="98"/>
    </location>
</feature>
<dbReference type="PANTHER" id="PTHR30273">
    <property type="entry name" value="PERIPLASMIC SIGNAL SENSOR AND SIGMA FACTOR ACTIVATOR FECR-RELATED"/>
    <property type="match status" value="1"/>
</dbReference>
<evidence type="ECO:0000259" key="3">
    <source>
        <dbReference type="Pfam" id="PF16344"/>
    </source>
</evidence>
<sequence>MITQDLIKKFFRQECTPEERDAVLKYFETNPEAFDGYWDEQEWEHLEGLKERDARLTEKMFSKVSRRTTRKKSLLLLKNAGIAASVLLLLLVGGSILYNTRNDSNVVSMRGQSAAMSGRWLQRENTGNTPLDILLDDGSLVIVKPGGCISYHQPFDKNGERVICLEGEALFKVAKDKNRPFRVFSDALVTTALGTSFTIKAIAGKELITVALHEGRVVVKPSRMLKAGWEKDFFLLPGDQLLYNKTLETAILQVGKKVRHLAITTAVEKRDAASEVVKPDWYKFDGMPLKKVIEQLEVYYGVDIRYASPDMEDKYFTIRIDKHDSIENVLNDIALLNDFILTKKNGVYFLLKK</sequence>
<dbReference type="Pfam" id="PF04773">
    <property type="entry name" value="FecR"/>
    <property type="match status" value="1"/>
</dbReference>
<dbReference type="Gene3D" id="2.60.120.1440">
    <property type="match status" value="1"/>
</dbReference>
<dbReference type="InterPro" id="IPR012373">
    <property type="entry name" value="Ferrdict_sens_TM"/>
</dbReference>